<name>Q2LQS6_SYNAS</name>
<evidence type="ECO:0000313" key="2">
    <source>
        <dbReference type="Proteomes" id="UP000001933"/>
    </source>
</evidence>
<dbReference type="SUPFAM" id="SSF160719">
    <property type="entry name" value="gpW/gp25-like"/>
    <property type="match status" value="1"/>
</dbReference>
<dbReference type="EMBL" id="CP000252">
    <property type="protein sequence ID" value="ABC76440.1"/>
    <property type="molecule type" value="Genomic_DNA"/>
</dbReference>
<dbReference type="DNASU" id="3885297"/>
<dbReference type="InterPro" id="IPR010877">
    <property type="entry name" value="Phage_Mu_Gp46"/>
</dbReference>
<organism evidence="1 2">
    <name type="scientific">Syntrophus aciditrophicus (strain SB)</name>
    <dbReference type="NCBI Taxonomy" id="56780"/>
    <lineage>
        <taxon>Bacteria</taxon>
        <taxon>Pseudomonadati</taxon>
        <taxon>Thermodesulfobacteriota</taxon>
        <taxon>Syntrophia</taxon>
        <taxon>Syntrophales</taxon>
        <taxon>Syntrophaceae</taxon>
        <taxon>Syntrophus</taxon>
    </lineage>
</organism>
<dbReference type="Proteomes" id="UP000001933">
    <property type="component" value="Chromosome"/>
</dbReference>
<dbReference type="RefSeq" id="WP_011416474.1">
    <property type="nucleotide sequence ID" value="NC_007759.1"/>
</dbReference>
<dbReference type="eggNOG" id="COG4381">
    <property type="taxonomic scope" value="Bacteria"/>
</dbReference>
<dbReference type="AlphaFoldDB" id="Q2LQS6"/>
<dbReference type="SMR" id="Q2LQS6"/>
<dbReference type="InParanoid" id="Q2LQS6"/>
<dbReference type="Gene3D" id="3.10.450.40">
    <property type="match status" value="1"/>
</dbReference>
<dbReference type="KEGG" id="sat:SYN_02286"/>
<proteinExistence type="predicted"/>
<sequence length="123" mass="13598">MDFKIEIDNTTGLAAMTFDKADTIMNNVWLSLTVQRGSFFANPGFGSRLHLLKRAKLTAATARLAEDYCREALQWMLDSGKATAISVTAERDRTQNINRLKLLVEVTPASGEPVEFSAFVTVV</sequence>
<dbReference type="Pfam" id="PF07409">
    <property type="entry name" value="GP46"/>
    <property type="match status" value="1"/>
</dbReference>
<evidence type="ECO:0000313" key="1">
    <source>
        <dbReference type="EMBL" id="ABC76440.1"/>
    </source>
</evidence>
<gene>
    <name evidence="1" type="ORF">SYN_02286</name>
</gene>
<accession>Q2LQS6</accession>
<protein>
    <submittedName>
        <fullName evidence="1">Phage protein gp46</fullName>
    </submittedName>
</protein>
<dbReference type="STRING" id="56780.SYN_02286"/>
<keyword evidence="2" id="KW-1185">Reference proteome</keyword>
<dbReference type="HOGENOM" id="CLU_144087_0_0_7"/>
<dbReference type="OrthoDB" id="5522159at2"/>
<reference evidence="1 2" key="1">
    <citation type="journal article" date="2007" name="Proc. Natl. Acad. Sci. U.S.A.">
        <title>The genome of Syntrophus aciditrophicus: life at the thermodynamic limit of microbial growth.</title>
        <authorList>
            <person name="McInerney M.J."/>
            <person name="Rohlin L."/>
            <person name="Mouttaki H."/>
            <person name="Kim U."/>
            <person name="Krupp R.S."/>
            <person name="Rios-Hernandez L."/>
            <person name="Sieber J."/>
            <person name="Struchtemeyer C.G."/>
            <person name="Bhattacharyya A."/>
            <person name="Campbell J.W."/>
            <person name="Gunsalus R.P."/>
        </authorList>
    </citation>
    <scope>NUCLEOTIDE SEQUENCE [LARGE SCALE GENOMIC DNA]</scope>
    <source>
        <strain evidence="1 2">SB</strain>
    </source>
</reference>